<proteinExistence type="inferred from homology"/>
<dbReference type="InterPro" id="IPR050960">
    <property type="entry name" value="AB_hydrolase_4_sf"/>
</dbReference>
<feature type="active site" description="Charge relay system" evidence="2">
    <location>
        <position position="149"/>
    </location>
</feature>
<organism evidence="4 5">
    <name type="scientific">Arenimonas terrae</name>
    <dbReference type="NCBI Taxonomy" id="2546226"/>
    <lineage>
        <taxon>Bacteria</taxon>
        <taxon>Pseudomonadati</taxon>
        <taxon>Pseudomonadota</taxon>
        <taxon>Gammaproteobacteria</taxon>
        <taxon>Lysobacterales</taxon>
        <taxon>Lysobacteraceae</taxon>
        <taxon>Arenimonas</taxon>
    </lineage>
</organism>
<reference evidence="4 5" key="1">
    <citation type="submission" date="2019-03" db="EMBL/GenBank/DDBJ databases">
        <title>Arenimonas daejeonensis sp. nov., isolated from compost.</title>
        <authorList>
            <person name="Jeon C.O."/>
        </authorList>
    </citation>
    <scope>NUCLEOTIDE SEQUENCE [LARGE SCALE GENOMIC DNA]</scope>
    <source>
        <strain evidence="4 5">R29</strain>
    </source>
</reference>
<feature type="domain" description="Serine aminopeptidase S33" evidence="3">
    <location>
        <begin position="66"/>
        <end position="282"/>
    </location>
</feature>
<name>A0A5C4RPT7_9GAMM</name>
<dbReference type="Proteomes" id="UP000305760">
    <property type="component" value="Unassembled WGS sequence"/>
</dbReference>
<evidence type="ECO:0000313" key="4">
    <source>
        <dbReference type="EMBL" id="TNJ33273.1"/>
    </source>
</evidence>
<evidence type="ECO:0000256" key="1">
    <source>
        <dbReference type="ARBA" id="ARBA00010884"/>
    </source>
</evidence>
<dbReference type="AlphaFoldDB" id="A0A5C4RPT7"/>
<dbReference type="InterPro" id="IPR022742">
    <property type="entry name" value="Hydrolase_4"/>
</dbReference>
<accession>A0A5C4RPT7</accession>
<dbReference type="GO" id="GO:0034338">
    <property type="term" value="F:short-chain carboxylesterase activity"/>
    <property type="evidence" value="ECO:0007669"/>
    <property type="project" value="TreeGrafter"/>
</dbReference>
<dbReference type="InterPro" id="IPR029058">
    <property type="entry name" value="AB_hydrolase_fold"/>
</dbReference>
<evidence type="ECO:0000256" key="2">
    <source>
        <dbReference type="PIRSR" id="PIRSR005211-1"/>
    </source>
</evidence>
<dbReference type="PIRSF" id="PIRSF005211">
    <property type="entry name" value="Ab_hydro_YheT"/>
    <property type="match status" value="1"/>
</dbReference>
<keyword evidence="5" id="KW-1185">Reference proteome</keyword>
<feature type="active site" description="Charge relay system" evidence="2">
    <location>
        <position position="275"/>
    </location>
</feature>
<comment type="similarity">
    <text evidence="1">Belongs to the AB hydrolase superfamily. AB hydrolase 4 family.</text>
</comment>
<keyword evidence="4" id="KW-0378">Hydrolase</keyword>
<feature type="active site" description="Charge relay system" evidence="2">
    <location>
        <position position="302"/>
    </location>
</feature>
<sequence>MSAADYRPPRWLRNPHVQSVLSSMPLRRASGQRALQRLGAVTTEHIIAVEDGVRLQGFHSAVPGTEPRGLALLLHGWEGSSESSYMRHTAAALLGKGFEVFRLNFRDHGDTHHLNKDLFHSCRLAEVVQAAAEVSRRFPARPMLAAGYSLGGNFALRLALSAPGAGIPLVHAAAVCPAIDPSGVLRTLESGHPFYHWYFMKKWRRSLQRKRALFPEHHDFDDQVLALDMRGLTHWMVRRHTTMADIEEYFDGYSVAGDRLAALQVPVSVLASADDPVIPADGFPHLSLPAHSTLELADFGGHCGFLEGADLRGYAERWVAARLEAAAQAARATMPLSAPA</sequence>
<comment type="caution">
    <text evidence="4">The sequence shown here is derived from an EMBL/GenBank/DDBJ whole genome shotgun (WGS) entry which is preliminary data.</text>
</comment>
<dbReference type="SUPFAM" id="SSF53474">
    <property type="entry name" value="alpha/beta-Hydrolases"/>
    <property type="match status" value="1"/>
</dbReference>
<dbReference type="PANTHER" id="PTHR10794">
    <property type="entry name" value="ABHYDROLASE DOMAIN-CONTAINING PROTEIN"/>
    <property type="match status" value="1"/>
</dbReference>
<dbReference type="PANTHER" id="PTHR10794:SF63">
    <property type="entry name" value="ALPHA_BETA HYDROLASE 1, ISOFORM A"/>
    <property type="match status" value="1"/>
</dbReference>
<evidence type="ECO:0000259" key="3">
    <source>
        <dbReference type="Pfam" id="PF12146"/>
    </source>
</evidence>
<dbReference type="InterPro" id="IPR012020">
    <property type="entry name" value="ABHD4"/>
</dbReference>
<dbReference type="EMBL" id="SMDR01000003">
    <property type="protein sequence ID" value="TNJ33273.1"/>
    <property type="molecule type" value="Genomic_DNA"/>
</dbReference>
<dbReference type="OrthoDB" id="332676at2"/>
<protein>
    <submittedName>
        <fullName evidence="4">Alpha/beta fold hydrolase</fullName>
    </submittedName>
</protein>
<dbReference type="RefSeq" id="WP_139449576.1">
    <property type="nucleotide sequence ID" value="NZ_SMDR01000003.1"/>
</dbReference>
<dbReference type="Gene3D" id="3.40.50.1820">
    <property type="entry name" value="alpha/beta hydrolase"/>
    <property type="match status" value="1"/>
</dbReference>
<dbReference type="Pfam" id="PF12146">
    <property type="entry name" value="Hydrolase_4"/>
    <property type="match status" value="1"/>
</dbReference>
<dbReference type="GO" id="GO:0047372">
    <property type="term" value="F:monoacylglycerol lipase activity"/>
    <property type="evidence" value="ECO:0007669"/>
    <property type="project" value="TreeGrafter"/>
</dbReference>
<evidence type="ECO:0000313" key="5">
    <source>
        <dbReference type="Proteomes" id="UP000305760"/>
    </source>
</evidence>
<gene>
    <name evidence="4" type="ORF">E1B00_13320</name>
</gene>